<keyword evidence="6 10" id="KW-0378">Hydrolase</keyword>
<feature type="binding site" evidence="10">
    <location>
        <begin position="199"/>
        <end position="207"/>
    </location>
    <ligand>
        <name>GTP</name>
        <dbReference type="ChEBI" id="CHEBI:37565"/>
    </ligand>
</feature>
<name>A0ABW4N443_9CAUL</name>
<keyword evidence="8 10" id="KW-0694">RNA-binding</keyword>
<evidence type="ECO:0000256" key="8">
    <source>
        <dbReference type="ARBA" id="ARBA00022884"/>
    </source>
</evidence>
<dbReference type="PROSITE" id="PS50936">
    <property type="entry name" value="ENGC_GTPASE"/>
    <property type="match status" value="1"/>
</dbReference>
<dbReference type="PROSITE" id="PS51721">
    <property type="entry name" value="G_CP"/>
    <property type="match status" value="1"/>
</dbReference>
<protein>
    <recommendedName>
        <fullName evidence="10">Small ribosomal subunit biogenesis GTPase RsgA</fullName>
        <ecNumber evidence="10">3.6.1.-</ecNumber>
    </recommendedName>
</protein>
<dbReference type="HAMAP" id="MF_01820">
    <property type="entry name" value="GTPase_RsgA"/>
    <property type="match status" value="1"/>
</dbReference>
<organism evidence="13 14">
    <name type="scientific">Phenylobacterium terrae</name>
    <dbReference type="NCBI Taxonomy" id="2665495"/>
    <lineage>
        <taxon>Bacteria</taxon>
        <taxon>Pseudomonadati</taxon>
        <taxon>Pseudomonadota</taxon>
        <taxon>Alphaproteobacteria</taxon>
        <taxon>Caulobacterales</taxon>
        <taxon>Caulobacteraceae</taxon>
        <taxon>Phenylobacterium</taxon>
    </lineage>
</organism>
<evidence type="ECO:0000256" key="4">
    <source>
        <dbReference type="ARBA" id="ARBA00022730"/>
    </source>
</evidence>
<evidence type="ECO:0000256" key="6">
    <source>
        <dbReference type="ARBA" id="ARBA00022801"/>
    </source>
</evidence>
<gene>
    <name evidence="10 13" type="primary">rsgA</name>
    <name evidence="13" type="ORF">ACFSC0_14980</name>
</gene>
<keyword evidence="2 10" id="KW-0690">Ribosome biogenesis</keyword>
<dbReference type="CDD" id="cd01854">
    <property type="entry name" value="YjeQ_EngC"/>
    <property type="match status" value="1"/>
</dbReference>
<comment type="subunit">
    <text evidence="10">Monomer. Associates with 30S ribosomal subunit, binds 16S rRNA.</text>
</comment>
<comment type="caution">
    <text evidence="13">The sequence shown here is derived from an EMBL/GenBank/DDBJ whole genome shotgun (WGS) entry which is preliminary data.</text>
</comment>
<keyword evidence="7 10" id="KW-0862">Zinc</keyword>
<dbReference type="InterPro" id="IPR004881">
    <property type="entry name" value="Ribosome_biogen_GTPase_RsgA"/>
</dbReference>
<feature type="binding site" evidence="10">
    <location>
        <position position="287"/>
    </location>
    <ligand>
        <name>Zn(2+)</name>
        <dbReference type="ChEBI" id="CHEBI:29105"/>
    </ligand>
</feature>
<evidence type="ECO:0000259" key="12">
    <source>
        <dbReference type="PROSITE" id="PS51721"/>
    </source>
</evidence>
<dbReference type="RefSeq" id="WP_377280845.1">
    <property type="nucleotide sequence ID" value="NZ_JBHRSI010000002.1"/>
</dbReference>
<reference evidence="14" key="1">
    <citation type="journal article" date="2019" name="Int. J. Syst. Evol. Microbiol.">
        <title>The Global Catalogue of Microorganisms (GCM) 10K type strain sequencing project: providing services to taxonomists for standard genome sequencing and annotation.</title>
        <authorList>
            <consortium name="The Broad Institute Genomics Platform"/>
            <consortium name="The Broad Institute Genome Sequencing Center for Infectious Disease"/>
            <person name="Wu L."/>
            <person name="Ma J."/>
        </authorList>
    </citation>
    <scope>NUCLEOTIDE SEQUENCE [LARGE SCALE GENOMIC DNA]</scope>
    <source>
        <strain evidence="14">DFY28</strain>
    </source>
</reference>
<evidence type="ECO:0000256" key="7">
    <source>
        <dbReference type="ARBA" id="ARBA00022833"/>
    </source>
</evidence>
<accession>A0ABW4N443</accession>
<keyword evidence="1 10" id="KW-0963">Cytoplasm</keyword>
<dbReference type="EC" id="3.6.1.-" evidence="10"/>
<dbReference type="NCBIfam" id="TIGR00157">
    <property type="entry name" value="ribosome small subunit-dependent GTPase A"/>
    <property type="match status" value="1"/>
</dbReference>
<dbReference type="PANTHER" id="PTHR32120:SF10">
    <property type="entry name" value="SMALL RIBOSOMAL SUBUNIT BIOGENESIS GTPASE RSGA"/>
    <property type="match status" value="1"/>
</dbReference>
<evidence type="ECO:0000256" key="2">
    <source>
        <dbReference type="ARBA" id="ARBA00022517"/>
    </source>
</evidence>
<keyword evidence="3 10" id="KW-0479">Metal-binding</keyword>
<feature type="domain" description="EngC GTPase" evidence="11">
    <location>
        <begin position="108"/>
        <end position="255"/>
    </location>
</feature>
<feature type="binding site" evidence="10">
    <location>
        <position position="293"/>
    </location>
    <ligand>
        <name>Zn(2+)</name>
        <dbReference type="ChEBI" id="CHEBI:29105"/>
    </ligand>
</feature>
<evidence type="ECO:0000256" key="10">
    <source>
        <dbReference type="HAMAP-Rule" id="MF_01820"/>
    </source>
</evidence>
<evidence type="ECO:0000256" key="9">
    <source>
        <dbReference type="ARBA" id="ARBA00023134"/>
    </source>
</evidence>
<proteinExistence type="inferred from homology"/>
<evidence type="ECO:0000256" key="5">
    <source>
        <dbReference type="ARBA" id="ARBA00022741"/>
    </source>
</evidence>
<evidence type="ECO:0000256" key="1">
    <source>
        <dbReference type="ARBA" id="ARBA00022490"/>
    </source>
</evidence>
<feature type="binding site" evidence="10">
    <location>
        <position position="285"/>
    </location>
    <ligand>
        <name>Zn(2+)</name>
        <dbReference type="ChEBI" id="CHEBI:29105"/>
    </ligand>
</feature>
<comment type="similarity">
    <text evidence="10">Belongs to the TRAFAC class YlqF/YawG GTPase family. RsgA subfamily.</text>
</comment>
<dbReference type="Proteomes" id="UP001597237">
    <property type="component" value="Unassembled WGS sequence"/>
</dbReference>
<keyword evidence="9 10" id="KW-0342">GTP-binding</keyword>
<keyword evidence="14" id="KW-1185">Reference proteome</keyword>
<dbReference type="Gene3D" id="3.40.50.300">
    <property type="entry name" value="P-loop containing nucleotide triphosphate hydrolases"/>
    <property type="match status" value="1"/>
</dbReference>
<feature type="binding site" evidence="10">
    <location>
        <position position="280"/>
    </location>
    <ligand>
        <name>Zn(2+)</name>
        <dbReference type="ChEBI" id="CHEBI:29105"/>
    </ligand>
</feature>
<evidence type="ECO:0000256" key="3">
    <source>
        <dbReference type="ARBA" id="ARBA00022723"/>
    </source>
</evidence>
<dbReference type="PANTHER" id="PTHR32120">
    <property type="entry name" value="SMALL RIBOSOMAL SUBUNIT BIOGENESIS GTPASE RSGA"/>
    <property type="match status" value="1"/>
</dbReference>
<comment type="function">
    <text evidence="10">One of several proteins that assist in the late maturation steps of the functional core of the 30S ribosomal subunit. Helps release RbfA from mature subunits. May play a role in the assembly of ribosomal proteins into the subunit. Circularly permuted GTPase that catalyzes slow GTP hydrolysis, GTPase activity is stimulated by the 30S ribosomal subunit.</text>
</comment>
<evidence type="ECO:0000313" key="14">
    <source>
        <dbReference type="Proteomes" id="UP001597237"/>
    </source>
</evidence>
<dbReference type="EMBL" id="JBHUEY010000006">
    <property type="protein sequence ID" value="MFD1784706.1"/>
    <property type="molecule type" value="Genomic_DNA"/>
</dbReference>
<dbReference type="InterPro" id="IPR010914">
    <property type="entry name" value="RsgA_GTPase_dom"/>
</dbReference>
<evidence type="ECO:0000259" key="11">
    <source>
        <dbReference type="PROSITE" id="PS50936"/>
    </source>
</evidence>
<comment type="cofactor">
    <cofactor evidence="10">
        <name>Zn(2+)</name>
        <dbReference type="ChEBI" id="CHEBI:29105"/>
    </cofactor>
    <text evidence="10">Binds 1 zinc ion per subunit.</text>
</comment>
<evidence type="ECO:0000313" key="13">
    <source>
        <dbReference type="EMBL" id="MFD1784706.1"/>
    </source>
</evidence>
<keyword evidence="4 10" id="KW-0699">rRNA-binding</keyword>
<dbReference type="Pfam" id="PF03193">
    <property type="entry name" value="RsgA_GTPase"/>
    <property type="match status" value="1"/>
</dbReference>
<keyword evidence="5 10" id="KW-0547">Nucleotide-binding</keyword>
<sequence>MLITYGWSDQLQHDFAPFAAQGLSPARVVLQQRGRYGLVTDAGEILGAPSGRLQHEAGPGALPVAGDWVAVQPAQGDGLAVVRHVLPRRTEFVRKAAGTGEAPQVVAANIDLAFLVLGLDDDFNLRRLERYLAAAWESGARPVVVLTKADACEDLDGFVEETERVALGVDVLPVSAVAGEGLDEVRARLAPGLTAVLIGMSGVGKSTLVNALLGEDRLATGAVRETDGRGKHTTTHRELVLLPGGGLILDTPGMRELAFWDPGGGVSTAFAEIEALAEQCRFRDCRHETEPGCAVRAAREAGELAEDRWRGYVKLQRELDHLDRKEDPVAREAWRRRWIHVAKANRKRSRGRGVEAEE</sequence>
<dbReference type="SUPFAM" id="SSF52540">
    <property type="entry name" value="P-loop containing nucleoside triphosphate hydrolases"/>
    <property type="match status" value="1"/>
</dbReference>
<dbReference type="InterPro" id="IPR027417">
    <property type="entry name" value="P-loop_NTPase"/>
</dbReference>
<feature type="domain" description="CP-type G" evidence="12">
    <location>
        <begin position="97"/>
        <end position="257"/>
    </location>
</feature>
<comment type="subcellular location">
    <subcellularLocation>
        <location evidence="10">Cytoplasm</location>
    </subcellularLocation>
</comment>
<dbReference type="Gene3D" id="1.10.40.50">
    <property type="entry name" value="Probable gtpase engc, domain 3"/>
    <property type="match status" value="1"/>
</dbReference>
<dbReference type="InterPro" id="IPR030378">
    <property type="entry name" value="G_CP_dom"/>
</dbReference>
<feature type="binding site" evidence="10">
    <location>
        <begin position="147"/>
        <end position="150"/>
    </location>
    <ligand>
        <name>GTP</name>
        <dbReference type="ChEBI" id="CHEBI:37565"/>
    </ligand>
</feature>